<gene>
    <name evidence="8" type="ORF">E1163_03245</name>
</gene>
<dbReference type="PANTHER" id="PTHR30471:SF3">
    <property type="entry name" value="UPF0758 PROTEIN YEES-RELATED"/>
    <property type="match status" value="1"/>
</dbReference>
<dbReference type="Gene3D" id="3.40.140.10">
    <property type="entry name" value="Cytidine Deaminase, domain 2"/>
    <property type="match status" value="1"/>
</dbReference>
<accession>A0ABW9RM30</accession>
<dbReference type="InterPro" id="IPR001405">
    <property type="entry name" value="UPF0758"/>
</dbReference>
<sequence>MNVRLTQEQKIKVLNSEDLYKVMQQVLLRENKIDRNKEHFWVVCLASNNQILLIELISLGTVNQTLVEPMEVFSFALQKRAVQIIMVHNHPSGELKPTKSDIEVTDKMLAIGKFVNVPVIDHLIITEEKYYSFVDSGMLEKIEKETTYDLSFKQIDELKKEIAGIEKRRAFIELAEKMLEDKQPIKVIAKYTGLSEQEILEIGR</sequence>
<evidence type="ECO:0000256" key="1">
    <source>
        <dbReference type="ARBA" id="ARBA00022670"/>
    </source>
</evidence>
<evidence type="ECO:0000256" key="4">
    <source>
        <dbReference type="ARBA" id="ARBA00022833"/>
    </source>
</evidence>
<feature type="domain" description="MPN" evidence="7">
    <location>
        <begin position="12"/>
        <end position="139"/>
    </location>
</feature>
<evidence type="ECO:0000256" key="2">
    <source>
        <dbReference type="ARBA" id="ARBA00022723"/>
    </source>
</evidence>
<evidence type="ECO:0000313" key="8">
    <source>
        <dbReference type="EMBL" id="MTI23955.1"/>
    </source>
</evidence>
<proteinExistence type="predicted"/>
<dbReference type="InterPro" id="IPR037518">
    <property type="entry name" value="MPN"/>
</dbReference>
<dbReference type="Pfam" id="PF04002">
    <property type="entry name" value="RadC"/>
    <property type="match status" value="1"/>
</dbReference>
<dbReference type="PROSITE" id="PS01302">
    <property type="entry name" value="UPF0758"/>
    <property type="match status" value="1"/>
</dbReference>
<dbReference type="InterPro" id="IPR025657">
    <property type="entry name" value="RadC_JAB"/>
</dbReference>
<keyword evidence="1" id="KW-0645">Protease</keyword>
<organism evidence="8 9">
    <name type="scientific">Fulvivirga kasyanovii</name>
    <dbReference type="NCBI Taxonomy" id="396812"/>
    <lineage>
        <taxon>Bacteria</taxon>
        <taxon>Pseudomonadati</taxon>
        <taxon>Bacteroidota</taxon>
        <taxon>Cytophagia</taxon>
        <taxon>Cytophagales</taxon>
        <taxon>Fulvivirgaceae</taxon>
        <taxon>Fulvivirga</taxon>
    </lineage>
</organism>
<evidence type="ECO:0000313" key="9">
    <source>
        <dbReference type="Proteomes" id="UP000798808"/>
    </source>
</evidence>
<dbReference type="Proteomes" id="UP000798808">
    <property type="component" value="Unassembled WGS sequence"/>
</dbReference>
<keyword evidence="2" id="KW-0479">Metal-binding</keyword>
<keyword evidence="6" id="KW-0175">Coiled coil</keyword>
<keyword evidence="4" id="KW-0862">Zinc</keyword>
<dbReference type="RefSeq" id="WP_155169412.1">
    <property type="nucleotide sequence ID" value="NZ_BAAAFL010000023.1"/>
</dbReference>
<protein>
    <submittedName>
        <fullName evidence="8">DNA repair protein</fullName>
    </submittedName>
</protein>
<name>A0ABW9RM30_9BACT</name>
<evidence type="ECO:0000256" key="3">
    <source>
        <dbReference type="ARBA" id="ARBA00022801"/>
    </source>
</evidence>
<dbReference type="PANTHER" id="PTHR30471">
    <property type="entry name" value="DNA REPAIR PROTEIN RADC"/>
    <property type="match status" value="1"/>
</dbReference>
<dbReference type="CDD" id="cd08071">
    <property type="entry name" value="MPN_DUF2466"/>
    <property type="match status" value="1"/>
</dbReference>
<reference evidence="8 9" key="1">
    <citation type="submission" date="2019-02" db="EMBL/GenBank/DDBJ databases">
        <authorList>
            <person name="Goldberg S.R."/>
            <person name="Haltli B.A."/>
            <person name="Correa H."/>
            <person name="Russell K.G."/>
        </authorList>
    </citation>
    <scope>NUCLEOTIDE SEQUENCE [LARGE SCALE GENOMIC DNA]</scope>
    <source>
        <strain evidence="8 9">JCM 16186</strain>
    </source>
</reference>
<keyword evidence="5" id="KW-0482">Metalloprotease</keyword>
<dbReference type="InterPro" id="IPR020891">
    <property type="entry name" value="UPF0758_CS"/>
</dbReference>
<dbReference type="EMBL" id="SMLW01000337">
    <property type="protein sequence ID" value="MTI23955.1"/>
    <property type="molecule type" value="Genomic_DNA"/>
</dbReference>
<evidence type="ECO:0000259" key="7">
    <source>
        <dbReference type="PROSITE" id="PS50249"/>
    </source>
</evidence>
<feature type="coiled-coil region" evidence="6">
    <location>
        <begin position="148"/>
        <end position="175"/>
    </location>
</feature>
<keyword evidence="3" id="KW-0378">Hydrolase</keyword>
<evidence type="ECO:0000256" key="5">
    <source>
        <dbReference type="ARBA" id="ARBA00023049"/>
    </source>
</evidence>
<keyword evidence="9" id="KW-1185">Reference proteome</keyword>
<evidence type="ECO:0000256" key="6">
    <source>
        <dbReference type="SAM" id="Coils"/>
    </source>
</evidence>
<dbReference type="PROSITE" id="PS50249">
    <property type="entry name" value="MPN"/>
    <property type="match status" value="1"/>
</dbReference>
<comment type="caution">
    <text evidence="8">The sequence shown here is derived from an EMBL/GenBank/DDBJ whole genome shotgun (WGS) entry which is preliminary data.</text>
</comment>